<proteinExistence type="predicted"/>
<dbReference type="Proteomes" id="UP000828390">
    <property type="component" value="Unassembled WGS sequence"/>
</dbReference>
<organism evidence="2 3">
    <name type="scientific">Dreissena polymorpha</name>
    <name type="common">Zebra mussel</name>
    <name type="synonym">Mytilus polymorpha</name>
    <dbReference type="NCBI Taxonomy" id="45954"/>
    <lineage>
        <taxon>Eukaryota</taxon>
        <taxon>Metazoa</taxon>
        <taxon>Spiralia</taxon>
        <taxon>Lophotrochozoa</taxon>
        <taxon>Mollusca</taxon>
        <taxon>Bivalvia</taxon>
        <taxon>Autobranchia</taxon>
        <taxon>Heteroconchia</taxon>
        <taxon>Euheterodonta</taxon>
        <taxon>Imparidentia</taxon>
        <taxon>Neoheterodontei</taxon>
        <taxon>Myida</taxon>
        <taxon>Dreissenoidea</taxon>
        <taxon>Dreissenidae</taxon>
        <taxon>Dreissena</taxon>
    </lineage>
</organism>
<gene>
    <name evidence="2" type="ORF">DPMN_095685</name>
</gene>
<name>A0A9D4L7C5_DREPO</name>
<protein>
    <submittedName>
        <fullName evidence="2">Uncharacterized protein</fullName>
    </submittedName>
</protein>
<dbReference type="AlphaFoldDB" id="A0A9D4L7C5"/>
<feature type="compositionally biased region" description="Polar residues" evidence="1">
    <location>
        <begin position="1"/>
        <end position="23"/>
    </location>
</feature>
<sequence>MSRTTSRIIGNANGTASSTSSVNVLPRSFRWQCLHPPHGKSPDRISQDSAANRSS</sequence>
<feature type="region of interest" description="Disordered" evidence="1">
    <location>
        <begin position="1"/>
        <end position="55"/>
    </location>
</feature>
<reference evidence="2" key="1">
    <citation type="journal article" date="2019" name="bioRxiv">
        <title>The Genome of the Zebra Mussel, Dreissena polymorpha: A Resource for Invasive Species Research.</title>
        <authorList>
            <person name="McCartney M.A."/>
            <person name="Auch B."/>
            <person name="Kono T."/>
            <person name="Mallez S."/>
            <person name="Zhang Y."/>
            <person name="Obille A."/>
            <person name="Becker A."/>
            <person name="Abrahante J.E."/>
            <person name="Garbe J."/>
            <person name="Badalamenti J.P."/>
            <person name="Herman A."/>
            <person name="Mangelson H."/>
            <person name="Liachko I."/>
            <person name="Sullivan S."/>
            <person name="Sone E.D."/>
            <person name="Koren S."/>
            <person name="Silverstein K.A.T."/>
            <person name="Beckman K.B."/>
            <person name="Gohl D.M."/>
        </authorList>
    </citation>
    <scope>NUCLEOTIDE SEQUENCE</scope>
    <source>
        <strain evidence="2">Duluth1</strain>
        <tissue evidence="2">Whole animal</tissue>
    </source>
</reference>
<dbReference type="EMBL" id="JAIWYP010000003">
    <property type="protein sequence ID" value="KAH3853163.1"/>
    <property type="molecule type" value="Genomic_DNA"/>
</dbReference>
<keyword evidence="3" id="KW-1185">Reference proteome</keyword>
<evidence type="ECO:0000313" key="2">
    <source>
        <dbReference type="EMBL" id="KAH3853163.1"/>
    </source>
</evidence>
<comment type="caution">
    <text evidence="2">The sequence shown here is derived from an EMBL/GenBank/DDBJ whole genome shotgun (WGS) entry which is preliminary data.</text>
</comment>
<evidence type="ECO:0000313" key="3">
    <source>
        <dbReference type="Proteomes" id="UP000828390"/>
    </source>
</evidence>
<evidence type="ECO:0000256" key="1">
    <source>
        <dbReference type="SAM" id="MobiDB-lite"/>
    </source>
</evidence>
<reference evidence="2" key="2">
    <citation type="submission" date="2020-11" db="EMBL/GenBank/DDBJ databases">
        <authorList>
            <person name="McCartney M.A."/>
            <person name="Auch B."/>
            <person name="Kono T."/>
            <person name="Mallez S."/>
            <person name="Becker A."/>
            <person name="Gohl D.M."/>
            <person name="Silverstein K.A.T."/>
            <person name="Koren S."/>
            <person name="Bechman K.B."/>
            <person name="Herman A."/>
            <person name="Abrahante J.E."/>
            <person name="Garbe J."/>
        </authorList>
    </citation>
    <scope>NUCLEOTIDE SEQUENCE</scope>
    <source>
        <strain evidence="2">Duluth1</strain>
        <tissue evidence="2">Whole animal</tissue>
    </source>
</reference>
<accession>A0A9D4L7C5</accession>